<dbReference type="SUPFAM" id="SSF50800">
    <property type="entry name" value="PK beta-barrel domain-like"/>
    <property type="match status" value="1"/>
</dbReference>
<name>A0AA39YJ74_9PEZI</name>
<keyword evidence="2" id="KW-0670">Pyruvate</keyword>
<dbReference type="InterPro" id="IPR052716">
    <property type="entry name" value="MOSC_domain"/>
</dbReference>
<dbReference type="Gene3D" id="2.40.33.20">
    <property type="entry name" value="PK beta-barrel domain-like"/>
    <property type="match status" value="1"/>
</dbReference>
<evidence type="ECO:0000313" key="3">
    <source>
        <dbReference type="Proteomes" id="UP001174936"/>
    </source>
</evidence>
<comment type="caution">
    <text evidence="2">The sequence shown here is derived from an EMBL/GenBank/DDBJ whole genome shotgun (WGS) entry which is preliminary data.</text>
</comment>
<keyword evidence="2" id="KW-0808">Transferase</keyword>
<dbReference type="PANTHER" id="PTHR36930:SF1">
    <property type="entry name" value="MOSC DOMAIN-CONTAINING PROTEIN"/>
    <property type="match status" value="1"/>
</dbReference>
<dbReference type="PANTHER" id="PTHR36930">
    <property type="entry name" value="METAL-SULFUR CLUSTER BIOSYNTHESIS PROTEINS YUAD-RELATED"/>
    <property type="match status" value="1"/>
</dbReference>
<gene>
    <name evidence="2" type="ORF">B0T16DRAFT_387791</name>
</gene>
<accession>A0AA39YJ74</accession>
<keyword evidence="3" id="KW-1185">Reference proteome</keyword>
<dbReference type="GO" id="GO:0030170">
    <property type="term" value="F:pyridoxal phosphate binding"/>
    <property type="evidence" value="ECO:0007669"/>
    <property type="project" value="InterPro"/>
</dbReference>
<dbReference type="GO" id="GO:0030151">
    <property type="term" value="F:molybdenum ion binding"/>
    <property type="evidence" value="ECO:0007669"/>
    <property type="project" value="InterPro"/>
</dbReference>
<keyword evidence="2" id="KW-0418">Kinase</keyword>
<protein>
    <submittedName>
        <fullName evidence="2">Pyruvate kinase-like protein</fullName>
    </submittedName>
</protein>
<dbReference type="EMBL" id="JAULSV010000002">
    <property type="protein sequence ID" value="KAK0652542.1"/>
    <property type="molecule type" value="Genomic_DNA"/>
</dbReference>
<proteinExistence type="predicted"/>
<dbReference type="GO" id="GO:0016301">
    <property type="term" value="F:kinase activity"/>
    <property type="evidence" value="ECO:0007669"/>
    <property type="project" value="UniProtKB-KW"/>
</dbReference>
<dbReference type="InterPro" id="IPR005302">
    <property type="entry name" value="MoCF_Sase_C"/>
</dbReference>
<dbReference type="Proteomes" id="UP001174936">
    <property type="component" value="Unassembled WGS sequence"/>
</dbReference>
<organism evidence="2 3">
    <name type="scientific">Cercophora newfieldiana</name>
    <dbReference type="NCBI Taxonomy" id="92897"/>
    <lineage>
        <taxon>Eukaryota</taxon>
        <taxon>Fungi</taxon>
        <taxon>Dikarya</taxon>
        <taxon>Ascomycota</taxon>
        <taxon>Pezizomycotina</taxon>
        <taxon>Sordariomycetes</taxon>
        <taxon>Sordariomycetidae</taxon>
        <taxon>Sordariales</taxon>
        <taxon>Lasiosphaeriaceae</taxon>
        <taxon>Cercophora</taxon>
    </lineage>
</organism>
<feature type="domain" description="MOSC" evidence="1">
    <location>
        <begin position="17"/>
        <end position="172"/>
    </location>
</feature>
<sequence length="183" mass="19647">MSVHALAKSASHNFSKTLVSQLTLIEGRGIEGDCHNGIHVQHRSRMHIQPPPPNLRQVHLIPKEILDAVGIGPGQIGENITTTGVDLLSLGAGTKLHFLPADESGDEESPHPVVVIQGLRNPCPQIDKFRAGLKESFVVRDEQRNIVGRRAGVMGTVHAGGVVEEGMRIVVESPGEYQALACV</sequence>
<reference evidence="2" key="1">
    <citation type="submission" date="2023-06" db="EMBL/GenBank/DDBJ databases">
        <title>Genome-scale phylogeny and comparative genomics of the fungal order Sordariales.</title>
        <authorList>
            <consortium name="Lawrence Berkeley National Laboratory"/>
            <person name="Hensen N."/>
            <person name="Bonometti L."/>
            <person name="Westerberg I."/>
            <person name="Brannstrom I.O."/>
            <person name="Guillou S."/>
            <person name="Cros-Aarteil S."/>
            <person name="Calhoun S."/>
            <person name="Haridas S."/>
            <person name="Kuo A."/>
            <person name="Mondo S."/>
            <person name="Pangilinan J."/>
            <person name="Riley R."/>
            <person name="Labutti K."/>
            <person name="Andreopoulos B."/>
            <person name="Lipzen A."/>
            <person name="Chen C."/>
            <person name="Yanf M."/>
            <person name="Daum C."/>
            <person name="Ng V."/>
            <person name="Clum A."/>
            <person name="Steindorff A."/>
            <person name="Ohm R."/>
            <person name="Martin F."/>
            <person name="Silar P."/>
            <person name="Natvig D."/>
            <person name="Lalanne C."/>
            <person name="Gautier V."/>
            <person name="Ament-Velasquez S.L."/>
            <person name="Kruys A."/>
            <person name="Hutchinson M.I."/>
            <person name="Powell A.J."/>
            <person name="Barry K."/>
            <person name="Miller A.N."/>
            <person name="Grigoriev I.V."/>
            <person name="Debuchy R."/>
            <person name="Gladieux P."/>
            <person name="Thoren M.H."/>
            <person name="Johannesson H."/>
        </authorList>
    </citation>
    <scope>NUCLEOTIDE SEQUENCE</scope>
    <source>
        <strain evidence="2">SMH2532-1</strain>
    </source>
</reference>
<evidence type="ECO:0000259" key="1">
    <source>
        <dbReference type="PROSITE" id="PS51340"/>
    </source>
</evidence>
<dbReference type="PROSITE" id="PS51340">
    <property type="entry name" value="MOSC"/>
    <property type="match status" value="1"/>
</dbReference>
<evidence type="ECO:0000313" key="2">
    <source>
        <dbReference type="EMBL" id="KAK0652542.1"/>
    </source>
</evidence>
<dbReference type="InterPro" id="IPR011037">
    <property type="entry name" value="Pyrv_Knase-like_insert_dom_sf"/>
</dbReference>
<dbReference type="AlphaFoldDB" id="A0AA39YJ74"/>